<evidence type="ECO:0000313" key="2">
    <source>
        <dbReference type="EMBL" id="RNJ49386.1"/>
    </source>
</evidence>
<reference evidence="2 3" key="1">
    <citation type="submission" date="2018-08" db="EMBL/GenBank/DDBJ databases">
        <title>Genome sequence of Methylocystis hirsuta CSC1, a methanotroph able to accumulate PHAs.</title>
        <authorList>
            <person name="Bordel S."/>
            <person name="Rodriguez E."/>
            <person name="Gancedo J."/>
            <person name="Munoz R."/>
        </authorList>
    </citation>
    <scope>NUCLEOTIDE SEQUENCE [LARGE SCALE GENOMIC DNA]</scope>
    <source>
        <strain evidence="2 3">CSC1</strain>
    </source>
</reference>
<evidence type="ECO:0000313" key="3">
    <source>
        <dbReference type="Proteomes" id="UP000268623"/>
    </source>
</evidence>
<protein>
    <submittedName>
        <fullName evidence="2">Uncharacterized protein</fullName>
    </submittedName>
</protein>
<gene>
    <name evidence="2" type="ORF">D1O30_07000</name>
</gene>
<name>A0A3M9XP00_9HYPH</name>
<feature type="region of interest" description="Disordered" evidence="1">
    <location>
        <begin position="39"/>
        <end position="69"/>
    </location>
</feature>
<keyword evidence="3" id="KW-1185">Reference proteome</keyword>
<dbReference type="EMBL" id="QWDD01000001">
    <property type="protein sequence ID" value="RNJ49386.1"/>
    <property type="molecule type" value="Genomic_DNA"/>
</dbReference>
<organism evidence="2 3">
    <name type="scientific">Methylocystis hirsuta</name>
    <dbReference type="NCBI Taxonomy" id="369798"/>
    <lineage>
        <taxon>Bacteria</taxon>
        <taxon>Pseudomonadati</taxon>
        <taxon>Pseudomonadota</taxon>
        <taxon>Alphaproteobacteria</taxon>
        <taxon>Hyphomicrobiales</taxon>
        <taxon>Methylocystaceae</taxon>
        <taxon>Methylocystis</taxon>
    </lineage>
</organism>
<evidence type="ECO:0000256" key="1">
    <source>
        <dbReference type="SAM" id="MobiDB-lite"/>
    </source>
</evidence>
<accession>A0A3M9XP00</accession>
<sequence length="69" mass="7618">MRPAFLLAFSLARADLGMIRKSMALAPISAPETAKRFAGCSRSRASWNDRRARSQATRRKHGSPSEKDA</sequence>
<dbReference type="AlphaFoldDB" id="A0A3M9XP00"/>
<comment type="caution">
    <text evidence="2">The sequence shown here is derived from an EMBL/GenBank/DDBJ whole genome shotgun (WGS) entry which is preliminary data.</text>
</comment>
<dbReference type="Proteomes" id="UP000268623">
    <property type="component" value="Unassembled WGS sequence"/>
</dbReference>
<proteinExistence type="predicted"/>